<dbReference type="PANTHER" id="PTHR31836:SF21">
    <property type="entry name" value="EXPANSIN-LIKE PROTEIN 7"/>
    <property type="match status" value="1"/>
</dbReference>
<dbReference type="PROSITE" id="PS50842">
    <property type="entry name" value="EXPANSIN_EG45"/>
    <property type="match status" value="1"/>
</dbReference>
<dbReference type="Gene3D" id="2.60.40.760">
    <property type="entry name" value="Expansin, cellulose-binding-like domain"/>
    <property type="match status" value="1"/>
</dbReference>
<dbReference type="Gene3D" id="2.40.40.10">
    <property type="entry name" value="RlpA-like domain"/>
    <property type="match status" value="1"/>
</dbReference>
<reference evidence="5" key="1">
    <citation type="submission" date="2022-10" db="EMBL/GenBank/DDBJ databases">
        <title>Tapping the CABI collections for fungal endophytes: first genome assemblies for Collariella, Neodidymelliopsis, Ascochyta clinopodiicola, Didymella pomorum, Didymosphaeria variabile, Neocosmospora piperis and Neocucurbitaria cava.</title>
        <authorList>
            <person name="Hill R."/>
        </authorList>
    </citation>
    <scope>NUCLEOTIDE SEQUENCE</scope>
    <source>
        <strain evidence="5">IMI 356814</strain>
    </source>
</reference>
<evidence type="ECO:0000256" key="1">
    <source>
        <dbReference type="ARBA" id="ARBA00022729"/>
    </source>
</evidence>
<accession>A0A9W9CKE1</accession>
<dbReference type="SUPFAM" id="SSF49590">
    <property type="entry name" value="PHL pollen allergen"/>
    <property type="match status" value="1"/>
</dbReference>
<feature type="domain" description="Expansin-like EG45" evidence="4">
    <location>
        <begin position="221"/>
        <end position="313"/>
    </location>
</feature>
<comment type="caution">
    <text evidence="5">The sequence shown here is derived from an EMBL/GenBank/DDBJ whole genome shotgun (WGS) entry which is preliminary data.</text>
</comment>
<evidence type="ECO:0000256" key="3">
    <source>
        <dbReference type="SAM" id="SignalP"/>
    </source>
</evidence>
<dbReference type="Pfam" id="PF03330">
    <property type="entry name" value="DPBB_1"/>
    <property type="match status" value="1"/>
</dbReference>
<dbReference type="InterPro" id="IPR036749">
    <property type="entry name" value="Expansin_CBD_sf"/>
</dbReference>
<keyword evidence="1 3" id="KW-0732">Signal</keyword>
<evidence type="ECO:0000313" key="5">
    <source>
        <dbReference type="EMBL" id="KAJ4367101.1"/>
    </source>
</evidence>
<dbReference type="EMBL" id="JAPEUY010000013">
    <property type="protein sequence ID" value="KAJ4367101.1"/>
    <property type="molecule type" value="Genomic_DNA"/>
</dbReference>
<dbReference type="OrthoDB" id="406505at2759"/>
<dbReference type="InterPro" id="IPR009009">
    <property type="entry name" value="RlpA-like_DPBB"/>
</dbReference>
<evidence type="ECO:0000259" key="4">
    <source>
        <dbReference type="PROSITE" id="PS50842"/>
    </source>
</evidence>
<dbReference type="InterPro" id="IPR007112">
    <property type="entry name" value="Expansin/allergen_DPBB_dom"/>
</dbReference>
<feature type="compositionally biased region" description="Low complexity" evidence="2">
    <location>
        <begin position="187"/>
        <end position="205"/>
    </location>
</feature>
<dbReference type="NCBIfam" id="NF041144">
    <property type="entry name" value="expansin_EXLX1"/>
    <property type="match status" value="1"/>
</dbReference>
<feature type="chain" id="PRO_5040920127" description="Expansin-like EG45 domain-containing protein" evidence="3">
    <location>
        <begin position="18"/>
        <end position="405"/>
    </location>
</feature>
<protein>
    <recommendedName>
        <fullName evidence="4">Expansin-like EG45 domain-containing protein</fullName>
    </recommendedName>
</protein>
<name>A0A9W9CKE1_9PLEO</name>
<dbReference type="InterPro" id="IPR036908">
    <property type="entry name" value="RlpA-like_sf"/>
</dbReference>
<sequence>MRSTILSLLPLASLAVAESVCSRKTVTHTEYEKVYETVNAADVTVKADATATSSMCSRRTVTATTTEKVYVTVTPEAVEGATTIDVTSTSTLETTTTVTVHPSGSAANSSSIYYPTIGSQSVQQPVYSVEYTAVPQSEAAKPSSSSLYYPTISSQSQEPTYSLMYTPVPQSVVPNPTSAYESPAESTATPVATQAAAQADDTTTAGSNSGEATFYGGNVSGGMCSFTGYTIPSGIYGTALSDSNWAGAANCGACVQVTGPSGTKIKAMVVDQCPGCGTNHLDLFPDAFAKLADPSKGIINVSWDIVPCGITSPIVLKNKEGTSKYWFSMQVMNSNEPVSKLEVSIDGGSTWKSTTRKDYNFFENPSGFGTDTVDVKVTSVNGGSIIVKSVSIAASSTKTGGSNFA</sequence>
<feature type="compositionally biased region" description="Polar residues" evidence="2">
    <location>
        <begin position="174"/>
        <end position="186"/>
    </location>
</feature>
<dbReference type="InterPro" id="IPR049818">
    <property type="entry name" value="Expansin_EXLX1-like"/>
</dbReference>
<dbReference type="CDD" id="cd22271">
    <property type="entry name" value="DPBB_EXP_N-like"/>
    <property type="match status" value="1"/>
</dbReference>
<keyword evidence="6" id="KW-1185">Reference proteome</keyword>
<feature type="signal peptide" evidence="3">
    <location>
        <begin position="1"/>
        <end position="17"/>
    </location>
</feature>
<organism evidence="5 6">
    <name type="scientific">Neocucurbitaria cava</name>
    <dbReference type="NCBI Taxonomy" id="798079"/>
    <lineage>
        <taxon>Eukaryota</taxon>
        <taxon>Fungi</taxon>
        <taxon>Dikarya</taxon>
        <taxon>Ascomycota</taxon>
        <taxon>Pezizomycotina</taxon>
        <taxon>Dothideomycetes</taxon>
        <taxon>Pleosporomycetidae</taxon>
        <taxon>Pleosporales</taxon>
        <taxon>Pleosporineae</taxon>
        <taxon>Cucurbitariaceae</taxon>
        <taxon>Neocucurbitaria</taxon>
    </lineage>
</organism>
<evidence type="ECO:0000256" key="2">
    <source>
        <dbReference type="SAM" id="MobiDB-lite"/>
    </source>
</evidence>
<dbReference type="InterPro" id="IPR051477">
    <property type="entry name" value="Expansin_CellWall"/>
</dbReference>
<evidence type="ECO:0000313" key="6">
    <source>
        <dbReference type="Proteomes" id="UP001140560"/>
    </source>
</evidence>
<feature type="region of interest" description="Disordered" evidence="2">
    <location>
        <begin position="174"/>
        <end position="208"/>
    </location>
</feature>
<dbReference type="SUPFAM" id="SSF50685">
    <property type="entry name" value="Barwin-like endoglucanases"/>
    <property type="match status" value="1"/>
</dbReference>
<dbReference type="PANTHER" id="PTHR31836">
    <property type="match status" value="1"/>
</dbReference>
<dbReference type="AlphaFoldDB" id="A0A9W9CKE1"/>
<dbReference type="Proteomes" id="UP001140560">
    <property type="component" value="Unassembled WGS sequence"/>
</dbReference>
<gene>
    <name evidence="5" type="ORF">N0V83_007631</name>
</gene>
<proteinExistence type="predicted"/>